<dbReference type="InterPro" id="IPR008971">
    <property type="entry name" value="HSP40/DnaJ_pept-bd"/>
</dbReference>
<dbReference type="EMBL" id="NIBG01000008">
    <property type="protein sequence ID" value="PAB59250.1"/>
    <property type="molecule type" value="Genomic_DNA"/>
</dbReference>
<dbReference type="SUPFAM" id="SSF46565">
    <property type="entry name" value="Chaperone J-domain"/>
    <property type="match status" value="1"/>
</dbReference>
<evidence type="ECO:0000313" key="4">
    <source>
        <dbReference type="EMBL" id="PAB59250.1"/>
    </source>
</evidence>
<dbReference type="RefSeq" id="WP_095133629.1">
    <property type="nucleotide sequence ID" value="NZ_NIBG01000008.1"/>
</dbReference>
<dbReference type="InterPro" id="IPR018253">
    <property type="entry name" value="DnaJ_domain_CS"/>
</dbReference>
<keyword evidence="5" id="KW-1185">Reference proteome</keyword>
<reference evidence="4 5" key="1">
    <citation type="submission" date="2017-06" db="EMBL/GenBank/DDBJ databases">
        <title>Draft genome sequence of anaerobic fermentative bacterium Anaeromicrobium sediminis DY2726D isolated from West Pacific Ocean sediments.</title>
        <authorList>
            <person name="Zeng X."/>
        </authorList>
    </citation>
    <scope>NUCLEOTIDE SEQUENCE [LARGE SCALE GENOMIC DNA]</scope>
    <source>
        <strain evidence="4 5">DY2726D</strain>
    </source>
</reference>
<dbReference type="PROSITE" id="PS00636">
    <property type="entry name" value="DNAJ_1"/>
    <property type="match status" value="1"/>
</dbReference>
<dbReference type="AlphaFoldDB" id="A0A267MKD8"/>
<dbReference type="Proteomes" id="UP000216024">
    <property type="component" value="Unassembled WGS sequence"/>
</dbReference>
<dbReference type="PANTHER" id="PTHR43096:SF52">
    <property type="entry name" value="DNAJ HOMOLOG 1, MITOCHONDRIAL-RELATED"/>
    <property type="match status" value="1"/>
</dbReference>
<dbReference type="InterPro" id="IPR036869">
    <property type="entry name" value="J_dom_sf"/>
</dbReference>
<dbReference type="GO" id="GO:0005737">
    <property type="term" value="C:cytoplasm"/>
    <property type="evidence" value="ECO:0007669"/>
    <property type="project" value="TreeGrafter"/>
</dbReference>
<dbReference type="OrthoDB" id="9779889at2"/>
<feature type="domain" description="J" evidence="3">
    <location>
        <begin position="5"/>
        <end position="70"/>
    </location>
</feature>
<comment type="caution">
    <text evidence="4">The sequence shown here is derived from an EMBL/GenBank/DDBJ whole genome shotgun (WGS) entry which is preliminary data.</text>
</comment>
<proteinExistence type="predicted"/>
<evidence type="ECO:0000256" key="1">
    <source>
        <dbReference type="ARBA" id="ARBA00022705"/>
    </source>
</evidence>
<evidence type="ECO:0000259" key="3">
    <source>
        <dbReference type="PROSITE" id="PS50076"/>
    </source>
</evidence>
<dbReference type="SUPFAM" id="SSF49493">
    <property type="entry name" value="HSP40/DnaJ peptide-binding domain"/>
    <property type="match status" value="2"/>
</dbReference>
<dbReference type="GO" id="GO:0051082">
    <property type="term" value="F:unfolded protein binding"/>
    <property type="evidence" value="ECO:0007669"/>
    <property type="project" value="InterPro"/>
</dbReference>
<dbReference type="FunFam" id="1.10.287.110:FF:000034">
    <property type="entry name" value="Chaperone protein DnaJ"/>
    <property type="match status" value="1"/>
</dbReference>
<dbReference type="InterPro" id="IPR001623">
    <property type="entry name" value="DnaJ_domain"/>
</dbReference>
<sequence length="306" mass="33867">MEYKDYYKILGVDKGSSQSDIKSAYRKLAKKYHPDANPDNKKAEEKFKSINEAYEVLGDEEKRKKYDQFGSGYNFQNGMNFDPSQFGFGGFGHSGGGANGDFSDFFNMVFGNDGFDLGSMFGRGGTRRGPAKGQDIEAEISVSIKEAYEGAKKTINLKTQQGNKSLSIKIPKGILPGKKIKLKGQGHGGMGGPNGDLYLKINFEKNSSLELDGLNIYTRVDLTPWEAALGCETIVETLDGKIKVKIPPSIQPDGKIKIPKKGYKDRTGNAGDLYIKTRIVNPKNLTEEEKNLYEKLKDISKFNPRS</sequence>
<dbReference type="PRINTS" id="PR00625">
    <property type="entry name" value="JDOMAIN"/>
</dbReference>
<gene>
    <name evidence="4" type="ORF">CCE28_10310</name>
</gene>
<keyword evidence="1" id="KW-0235">DNA replication</keyword>
<dbReference type="PROSITE" id="PS50076">
    <property type="entry name" value="DNAJ_2"/>
    <property type="match status" value="1"/>
</dbReference>
<dbReference type="Gene3D" id="1.10.287.110">
    <property type="entry name" value="DnaJ domain"/>
    <property type="match status" value="1"/>
</dbReference>
<dbReference type="GO" id="GO:0006260">
    <property type="term" value="P:DNA replication"/>
    <property type="evidence" value="ECO:0007669"/>
    <property type="project" value="UniProtKB-KW"/>
</dbReference>
<dbReference type="Pfam" id="PF01556">
    <property type="entry name" value="DnaJ_C"/>
    <property type="match status" value="1"/>
</dbReference>
<evidence type="ECO:0000256" key="2">
    <source>
        <dbReference type="ARBA" id="ARBA00023186"/>
    </source>
</evidence>
<dbReference type="FunFam" id="2.60.260.20:FF:000013">
    <property type="entry name" value="DnaJ subfamily B member 11"/>
    <property type="match status" value="1"/>
</dbReference>
<keyword evidence="2" id="KW-0143">Chaperone</keyword>
<dbReference type="CDD" id="cd10747">
    <property type="entry name" value="DnaJ_C"/>
    <property type="match status" value="1"/>
</dbReference>
<dbReference type="InterPro" id="IPR002939">
    <property type="entry name" value="DnaJ_C"/>
</dbReference>
<dbReference type="GO" id="GO:0042026">
    <property type="term" value="P:protein refolding"/>
    <property type="evidence" value="ECO:0007669"/>
    <property type="project" value="TreeGrafter"/>
</dbReference>
<organism evidence="4 5">
    <name type="scientific">Anaeromicrobium sediminis</name>
    <dbReference type="NCBI Taxonomy" id="1478221"/>
    <lineage>
        <taxon>Bacteria</taxon>
        <taxon>Bacillati</taxon>
        <taxon>Bacillota</taxon>
        <taxon>Clostridia</taxon>
        <taxon>Peptostreptococcales</taxon>
        <taxon>Thermotaleaceae</taxon>
        <taxon>Anaeromicrobium</taxon>
    </lineage>
</organism>
<dbReference type="Pfam" id="PF00226">
    <property type="entry name" value="DnaJ"/>
    <property type="match status" value="1"/>
</dbReference>
<evidence type="ECO:0000313" key="5">
    <source>
        <dbReference type="Proteomes" id="UP000216024"/>
    </source>
</evidence>
<protein>
    <submittedName>
        <fullName evidence="4">Heat-shock protein</fullName>
    </submittedName>
</protein>
<dbReference type="SMART" id="SM00271">
    <property type="entry name" value="DnaJ"/>
    <property type="match status" value="1"/>
</dbReference>
<dbReference type="Gene3D" id="2.60.260.20">
    <property type="entry name" value="Urease metallochaperone UreE, N-terminal domain"/>
    <property type="match status" value="2"/>
</dbReference>
<dbReference type="PANTHER" id="PTHR43096">
    <property type="entry name" value="DNAJ HOMOLOG 1, MITOCHONDRIAL-RELATED"/>
    <property type="match status" value="1"/>
</dbReference>
<name>A0A267MKD8_9FIRM</name>
<dbReference type="CDD" id="cd06257">
    <property type="entry name" value="DnaJ"/>
    <property type="match status" value="1"/>
</dbReference>
<accession>A0A267MKD8</accession>